<dbReference type="Proteomes" id="UP000018001">
    <property type="component" value="Unassembled WGS sequence"/>
</dbReference>
<dbReference type="OrthoDB" id="7464126at2759"/>
<feature type="repeat" description="ANK" evidence="3">
    <location>
        <begin position="980"/>
        <end position="1012"/>
    </location>
</feature>
<evidence type="ECO:0000256" key="2">
    <source>
        <dbReference type="ARBA" id="ARBA00023043"/>
    </source>
</evidence>
<dbReference type="InParanoid" id="V5I5Y7"/>
<feature type="repeat" description="ANK" evidence="3">
    <location>
        <begin position="1738"/>
        <end position="1770"/>
    </location>
</feature>
<feature type="domain" description="Nephrocystin 3-like N-terminal" evidence="6">
    <location>
        <begin position="272"/>
        <end position="448"/>
    </location>
</feature>
<feature type="repeat" description="ANK" evidence="3">
    <location>
        <begin position="1012"/>
        <end position="1044"/>
    </location>
</feature>
<reference evidence="8" key="1">
    <citation type="journal article" date="2014" name="Genome Announc.">
        <title>Draft genome sequence of the formaldehyde-resistant fungus Byssochlamys spectabilis No. 5 (anamorph Paecilomyces variotii No. 5) (NBRC109023).</title>
        <authorList>
            <person name="Oka T."/>
            <person name="Ekino K."/>
            <person name="Fukuda K."/>
            <person name="Nomura Y."/>
        </authorList>
    </citation>
    <scope>NUCLEOTIDE SEQUENCE [LARGE SCALE GENOMIC DNA]</scope>
    <source>
        <strain evidence="8">No. 5 / NBRC 109023</strain>
    </source>
</reference>
<evidence type="ECO:0000313" key="8">
    <source>
        <dbReference type="Proteomes" id="UP000018001"/>
    </source>
</evidence>
<protein>
    <recommendedName>
        <fullName evidence="9">Ankyrin repeat-containing domain protein</fullName>
    </recommendedName>
</protein>
<dbReference type="eggNOG" id="KOG4177">
    <property type="taxonomic scope" value="Eukaryota"/>
</dbReference>
<evidence type="ECO:0000256" key="4">
    <source>
        <dbReference type="SAM" id="MobiDB-lite"/>
    </source>
</evidence>
<dbReference type="InterPro" id="IPR056884">
    <property type="entry name" value="NPHP3-like_N"/>
</dbReference>
<comment type="caution">
    <text evidence="7">The sequence shown here is derived from an EMBL/GenBank/DDBJ whole genome shotgun (WGS) entry which is preliminary data.</text>
</comment>
<feature type="repeat" description="ANK" evidence="3">
    <location>
        <begin position="2137"/>
        <end position="2169"/>
    </location>
</feature>
<dbReference type="InterPro" id="IPR027417">
    <property type="entry name" value="P-loop_NTPase"/>
</dbReference>
<feature type="repeat" description="ANK" evidence="3">
    <location>
        <begin position="1630"/>
        <end position="1664"/>
    </location>
</feature>
<accession>V5I5Y7</accession>
<dbReference type="Pfam" id="PF24883">
    <property type="entry name" value="NPHP3_N"/>
    <property type="match status" value="1"/>
</dbReference>
<feature type="domain" description="DUF7708" evidence="5">
    <location>
        <begin position="74"/>
        <end position="217"/>
    </location>
</feature>
<dbReference type="InterPro" id="IPR036770">
    <property type="entry name" value="Ankyrin_rpt-contain_sf"/>
</dbReference>
<dbReference type="PROSITE" id="PS50088">
    <property type="entry name" value="ANK_REPEAT"/>
    <property type="match status" value="7"/>
</dbReference>
<evidence type="ECO:0000259" key="6">
    <source>
        <dbReference type="Pfam" id="PF24883"/>
    </source>
</evidence>
<dbReference type="PANTHER" id="PTHR24198">
    <property type="entry name" value="ANKYRIN REPEAT AND PROTEIN KINASE DOMAIN-CONTAINING PROTEIN"/>
    <property type="match status" value="1"/>
</dbReference>
<feature type="region of interest" description="Disordered" evidence="4">
    <location>
        <begin position="2671"/>
        <end position="2697"/>
    </location>
</feature>
<dbReference type="Pfam" id="PF00023">
    <property type="entry name" value="Ank"/>
    <property type="match status" value="1"/>
</dbReference>
<feature type="repeat" description="ANK" evidence="3">
    <location>
        <begin position="776"/>
        <end position="808"/>
    </location>
</feature>
<dbReference type="InterPro" id="IPR056125">
    <property type="entry name" value="DUF7708"/>
</dbReference>
<dbReference type="SMART" id="SM00248">
    <property type="entry name" value="ANK"/>
    <property type="match status" value="24"/>
</dbReference>
<keyword evidence="8" id="KW-1185">Reference proteome</keyword>
<keyword evidence="2 3" id="KW-0040">ANK repeat</keyword>
<dbReference type="SUPFAM" id="SSF48403">
    <property type="entry name" value="Ankyrin repeat"/>
    <property type="match status" value="5"/>
</dbReference>
<feature type="region of interest" description="Disordered" evidence="4">
    <location>
        <begin position="1156"/>
        <end position="1196"/>
    </location>
</feature>
<feature type="region of interest" description="Disordered" evidence="4">
    <location>
        <begin position="1516"/>
        <end position="1538"/>
    </location>
</feature>
<dbReference type="SUPFAM" id="SSF52540">
    <property type="entry name" value="P-loop containing nucleoside triphosphate hydrolases"/>
    <property type="match status" value="1"/>
</dbReference>
<evidence type="ECO:0000256" key="3">
    <source>
        <dbReference type="PROSITE-ProRule" id="PRU00023"/>
    </source>
</evidence>
<dbReference type="PANTHER" id="PTHR24198:SF194">
    <property type="entry name" value="INVERSIN-A"/>
    <property type="match status" value="1"/>
</dbReference>
<evidence type="ECO:0008006" key="9">
    <source>
        <dbReference type="Google" id="ProtNLM"/>
    </source>
</evidence>
<proteinExistence type="predicted"/>
<evidence type="ECO:0000256" key="1">
    <source>
        <dbReference type="ARBA" id="ARBA00022737"/>
    </source>
</evidence>
<sequence length="2697" mass="297429">MPSTTYNAQELWQKAFNSLPEPVRETLDQTNDQKLDKVHAALKVAEDKRQLSLKKRWRKRGPGDGEDIIVRDIMEKIVQWIRRFRDIGDTMVQYDPGHAALPWAAVRFLLQSAINDMDVHTAMVEDLEMVTKLMARYDQVERRYLPQCAGIDDQLSNAILSVYAAVLEFLGKAVKYFKESAANRFFKAPFRSVNESSRDQILARDAEVFKLASLADAGRLINIEAQVLRMADLSLVAQKQVEEKLYVDVLRWLSTVEYPRHHADHSTARTPGTCQWLLQHPEFLSWESGSTCSLLLLYGIPGCGKTTLSSAVIDRYREAALKVPNSVPVAYFYCCDSRSEEERHTTCGLLRSLARQLIVFHSQGPSIHSAALSLYERLTGEAKTQGFPAKNPSTAECIDLILAVVDDNPATIIIDAVDELDQPKGVMDALQTIMQKASNVVKVFATARESAAMMTTVPAQHMIRVTAETNKTDVRLVATDAVGKAVSNCKLLTGKVEQPLKDKLIDALASSAGEMFLLIKFQLLRLSEFEHEEDVLAGMANLGDSTLDTLYKEAYAIILKAGDRAREIAIRTFSWLLYAREELTLDALLAATAIKQTGIDRILAICRGFVYFDSQSKVVRFVHHSVQEFLCLQQALQTDQAQELLAMSCICACKDPPGEDVTELRPSDRFYDYAALYYGHHCYGAQSARQHDPLLDELEDFLFGSESSYSPVKLWLDYVKAAYDSLPNVHPQKTAMELVSAEACAPLFIICTFGLYNVLKRHRWPLDFDWDQQNDYGHTALYAACFYGHTNVVGFLIDRGASVNIECGRLGSALHCAAFRGKLDIVHLLLDRGVDRKVGKVFRSTIHAACRGNREEVALAILDKDAILSCAEFDSILEAVLEAGFSRATEKLYNLPGSNAPIPNTVSPKAAKTSFSEGTHAATQAIIGGQLGILKRLLRKSSAADILPNGSVALAALNGKEEITRSLLLDQKLDVEETGELGTPLRCAALNGHSNVCRLLFDLGADINGNSRLGSALHAAAMKGHLQTVRLLIHLGADVNIHGGYYGTPLQAATCLGHAETVRLLLSANASPRKSGLSKDAFHAAAENGQYHIIQILLSAGFEPPVPMSWGKIRASRRSRFQARNLLRESSPSVKEQKRVLSRYGRVSAWRKMYNVRGRPDDSDEDEKPADLIHDQSGADPKPYRPLRRAPSDANFNPPDGNYPLEAAADLGHLGTVSMMLENHMFFGLNSSAVEKALSAACRSGHQQIVKTILEWREEIHVNLSEALSETSSCGHVNIVETLLKDRSSVSNKKRYFKVALKSAIRRQGRFYEIIQESKHEHPPPEATFHEILNLANGELSELDITDLLLACSSEALQADRADVVKLILAQSPDMRYKRLLMAFCQALESAKARTVAVIYDALQRRGFSPSRSQSRRIILLSAGNGLSDLTSQLLRHYENRFDYDSQLLQQVLNIAAHNGHHEVCTYLLSRGVDPCLPAYITLWREVSSSGRKYHRTDAFEGSQAEDDQVELDLGGVFEDDDSPQEQQEGQASASSGTSSAKKCVTALTSSLSGYQRFHLGDRALRYGEASWQEADEQTQVATVRLLLDHIPSMKGIQWAKDICCVATSCPLDILQLLIGKDADPSAHVEKVSVLQWAARRERLSFVVSRMLIEAGADKNMTEDDLRHLLGEALKHFRVPSRSREEGREDIAFFLSNEDDSELLSETESLEDAFSTGPGALVHYLLRRIPEFRLEADSGGILLQCAAAAGHDELVETLIGHGAEANWTGSYYGTALQAASRFGHVRTTRILLDIGSDPNVSGGKHGTALRAAVVARSFQVVTLLLESGSYERGQGAELSIALQHALSHKDTDIALALVAAGANVQIEHQSGQPAFIQACATGHLPLIKALLKIDVNVNVYGVKSAMAQQETGSPVHAAIHIQRPDLVKMLLANGFELKADFGEFEHPLTFATRKGELVILDILLDSMSDCSLKVLWEAIEMGITMSNLGAIKKLTHYNKAVFNSDTDTDFGFGLLQRACGEQSVQITQMLLEWLSQCGVVHADTIRNALKEACAKKKKNAPITELLLEWLSERGAVDTACAAILCDVPSTSPEIYEILLEYTPCTTDIFIEACIRDYPTVTKIGLGQGMGSESEDNKGRSALVLACAYGSASVVKLLLDHHGNPNSLHPIYGTPLRASMEGCAACRLLSLANGESLPEDVTKHAQLLVEKKTQPDIPHPFRHTFQDLPNYQKVRQFESVVQMLLSRGAEADTSAGHFGTALSLAAYMGLRNTFDSLLQHGASVDTSGGFLQSPLVAAILGNHSKMAKYILSLGPGGMSRGLCCACKKGNLSVVKALLDSGVPSTATAADGQTALQLALAKVASLGPRDLSGAISDEEDILNLLLDTNTTSQISDQELVAATQIEDDRIRERVLNIMIARAASPFFPEEGLIRLLYHDRYGEHSAIQKLMQHRKIQEIPIRVMLAAKNMISIKKLVAYDPRYNVTPAALDATMTENAYRHIFSIEKVVELLLRENGTINVSESDVLAALRLNNSYSTEEDRPHIVKTMFDRNERLRTTEEMLKAVRTPRDLDVLLAHTSPEEGLVTPAVMSLAESRVRKTKERHFLLEDKDMVVVFDVLPIEWFVKLEMKLNATCATARTDKTTGSPREKRLTKNEFSVKIIDLLQPSRLRPRPSGIRLTRGSPNPPDRALFPLPLLP</sequence>
<evidence type="ECO:0000313" key="7">
    <source>
        <dbReference type="EMBL" id="GAD99790.1"/>
    </source>
</evidence>
<gene>
    <name evidence="7" type="ORF">PVAR5_8517</name>
</gene>
<dbReference type="HOGENOM" id="CLU_001048_0_0_1"/>
<name>V5I5Y7_BYSSN</name>
<feature type="repeat" description="ANK" evidence="3">
    <location>
        <begin position="809"/>
        <end position="835"/>
    </location>
</feature>
<dbReference type="Pfam" id="PF12796">
    <property type="entry name" value="Ank_2"/>
    <property type="match status" value="4"/>
</dbReference>
<evidence type="ECO:0000259" key="5">
    <source>
        <dbReference type="Pfam" id="PF24809"/>
    </source>
</evidence>
<dbReference type="Gene3D" id="3.40.50.300">
    <property type="entry name" value="P-loop containing nucleotide triphosphate hydrolases"/>
    <property type="match status" value="1"/>
</dbReference>
<organism evidence="7 8">
    <name type="scientific">Byssochlamys spectabilis (strain No. 5 / NBRC 109023)</name>
    <name type="common">Paecilomyces variotii</name>
    <dbReference type="NCBI Taxonomy" id="1356009"/>
    <lineage>
        <taxon>Eukaryota</taxon>
        <taxon>Fungi</taxon>
        <taxon>Dikarya</taxon>
        <taxon>Ascomycota</taxon>
        <taxon>Pezizomycotina</taxon>
        <taxon>Eurotiomycetes</taxon>
        <taxon>Eurotiomycetidae</taxon>
        <taxon>Eurotiales</taxon>
        <taxon>Thermoascaceae</taxon>
        <taxon>Paecilomyces</taxon>
    </lineage>
</organism>
<dbReference type="PROSITE" id="PS50297">
    <property type="entry name" value="ANK_REP_REGION"/>
    <property type="match status" value="5"/>
</dbReference>
<feature type="compositionally biased region" description="Low complexity" evidence="4">
    <location>
        <begin position="1525"/>
        <end position="1538"/>
    </location>
</feature>
<dbReference type="EMBL" id="BAUL01000326">
    <property type="protein sequence ID" value="GAD99790.1"/>
    <property type="molecule type" value="Genomic_DNA"/>
</dbReference>
<keyword evidence="1" id="KW-0677">Repeat</keyword>
<dbReference type="Gene3D" id="1.25.40.20">
    <property type="entry name" value="Ankyrin repeat-containing domain"/>
    <property type="match status" value="7"/>
</dbReference>
<dbReference type="Pfam" id="PF24809">
    <property type="entry name" value="DUF7708"/>
    <property type="match status" value="1"/>
</dbReference>
<dbReference type="InterPro" id="IPR002110">
    <property type="entry name" value="Ankyrin_rpt"/>
</dbReference>